<keyword evidence="3 4" id="KW-0342">GTP-binding</keyword>
<evidence type="ECO:0000256" key="3">
    <source>
        <dbReference type="ARBA" id="ARBA00023134"/>
    </source>
</evidence>
<dbReference type="PANTHER" id="PTHR30448:SF0">
    <property type="entry name" value="RNASE ADAPTER PROTEIN RAPZ"/>
    <property type="match status" value="1"/>
</dbReference>
<dbReference type="Proteomes" id="UP000243807">
    <property type="component" value="Chromosome"/>
</dbReference>
<dbReference type="InterPro" id="IPR005337">
    <property type="entry name" value="RapZ-like"/>
</dbReference>
<dbReference type="EMBL" id="CP019434">
    <property type="protein sequence ID" value="APZ43939.1"/>
    <property type="molecule type" value="Genomic_DNA"/>
</dbReference>
<feature type="domain" description="RapZ-like N-terminal" evidence="5">
    <location>
        <begin position="1"/>
        <end position="157"/>
    </location>
</feature>
<dbReference type="RefSeq" id="WP_076837563.1">
    <property type="nucleotide sequence ID" value="NZ_CP019434.1"/>
</dbReference>
<dbReference type="Pfam" id="PF22740">
    <property type="entry name" value="PapZ_C"/>
    <property type="match status" value="1"/>
</dbReference>
<organism evidence="7 8">
    <name type="scientific">Acidihalobacter ferrooxydans</name>
    <dbReference type="NCBI Taxonomy" id="1765967"/>
    <lineage>
        <taxon>Bacteria</taxon>
        <taxon>Pseudomonadati</taxon>
        <taxon>Pseudomonadota</taxon>
        <taxon>Gammaproteobacteria</taxon>
        <taxon>Chromatiales</taxon>
        <taxon>Ectothiorhodospiraceae</taxon>
        <taxon>Acidihalobacter</taxon>
    </lineage>
</organism>
<evidence type="ECO:0000256" key="2">
    <source>
        <dbReference type="ARBA" id="ARBA00022840"/>
    </source>
</evidence>
<keyword evidence="8" id="KW-1185">Reference proteome</keyword>
<keyword evidence="1 4" id="KW-0547">Nucleotide-binding</keyword>
<sequence>MRLVIVSGLSGSGKTVALHALEDEGFYCIDNLHLGLLTAFVAQLLTPKLKLYEDAAVGIDARSGVEELRRFSAIVEDIRAQGIDLEVVYLQAEVETLLKRFSETRRKHPLSRKGLPLIEAIHLERTLLSEIAAHADLVIDTTRSNVHQLIAQVRERVGHGPQGALGLQFQSFGFKHGVPTDSDYVFDVRCLPNPHWEPRLRSQTGLDPAVREYLEAHPMVEQMYDDLRRFLENWIPRFEAENRNYLSVSIGCTGGQHRSVYLVQRLGEHFRTERSAALSIRHRELE</sequence>
<dbReference type="AlphaFoldDB" id="A0A1P8UJB7"/>
<feature type="binding site" evidence="4">
    <location>
        <begin position="8"/>
        <end position="15"/>
    </location>
    <ligand>
        <name>ATP</name>
        <dbReference type="ChEBI" id="CHEBI:30616"/>
    </ligand>
</feature>
<dbReference type="PIRSF" id="PIRSF005052">
    <property type="entry name" value="P-loopkin"/>
    <property type="match status" value="1"/>
</dbReference>
<dbReference type="STRING" id="1765967.BW247_13260"/>
<dbReference type="HAMAP" id="MF_00636">
    <property type="entry name" value="RapZ_like"/>
    <property type="match status" value="1"/>
</dbReference>
<evidence type="ECO:0000256" key="4">
    <source>
        <dbReference type="HAMAP-Rule" id="MF_00636"/>
    </source>
</evidence>
<evidence type="ECO:0000256" key="1">
    <source>
        <dbReference type="ARBA" id="ARBA00022741"/>
    </source>
</evidence>
<evidence type="ECO:0000259" key="5">
    <source>
        <dbReference type="Pfam" id="PF03668"/>
    </source>
</evidence>
<dbReference type="NCBIfam" id="NF003828">
    <property type="entry name" value="PRK05416.1"/>
    <property type="match status" value="1"/>
</dbReference>
<dbReference type="GO" id="GO:0005525">
    <property type="term" value="F:GTP binding"/>
    <property type="evidence" value="ECO:0007669"/>
    <property type="project" value="UniProtKB-UniRule"/>
</dbReference>
<dbReference type="Gene3D" id="3.40.50.300">
    <property type="entry name" value="P-loop containing nucleotide triphosphate hydrolases"/>
    <property type="match status" value="1"/>
</dbReference>
<dbReference type="InterPro" id="IPR027417">
    <property type="entry name" value="P-loop_NTPase"/>
</dbReference>
<dbReference type="KEGG" id="afy:BW247_13260"/>
<accession>A0A1P8UJB7</accession>
<dbReference type="SUPFAM" id="SSF52540">
    <property type="entry name" value="P-loop containing nucleoside triphosphate hydrolases"/>
    <property type="match status" value="1"/>
</dbReference>
<dbReference type="OrthoDB" id="9784461at2"/>
<dbReference type="InterPro" id="IPR053931">
    <property type="entry name" value="RapZ_C"/>
</dbReference>
<evidence type="ECO:0000259" key="6">
    <source>
        <dbReference type="Pfam" id="PF22740"/>
    </source>
</evidence>
<dbReference type="PANTHER" id="PTHR30448">
    <property type="entry name" value="RNASE ADAPTER PROTEIN RAPZ"/>
    <property type="match status" value="1"/>
</dbReference>
<protein>
    <submittedName>
        <fullName evidence="7">RNase adaptor protein RapZ</fullName>
    </submittedName>
</protein>
<name>A0A1P8UJB7_9GAMM</name>
<feature type="binding site" evidence="4">
    <location>
        <begin position="60"/>
        <end position="63"/>
    </location>
    <ligand>
        <name>GTP</name>
        <dbReference type="ChEBI" id="CHEBI:37565"/>
    </ligand>
</feature>
<evidence type="ECO:0000313" key="7">
    <source>
        <dbReference type="EMBL" id="APZ43939.1"/>
    </source>
</evidence>
<dbReference type="Pfam" id="PF03668">
    <property type="entry name" value="RapZ-like_N"/>
    <property type="match status" value="1"/>
</dbReference>
<feature type="domain" description="RapZ C-terminal" evidence="6">
    <location>
        <begin position="167"/>
        <end position="286"/>
    </location>
</feature>
<dbReference type="InterPro" id="IPR053930">
    <property type="entry name" value="RapZ-like_N"/>
</dbReference>
<evidence type="ECO:0000313" key="8">
    <source>
        <dbReference type="Proteomes" id="UP000243807"/>
    </source>
</evidence>
<keyword evidence="2 4" id="KW-0067">ATP-binding</keyword>
<dbReference type="GO" id="GO:0005524">
    <property type="term" value="F:ATP binding"/>
    <property type="evidence" value="ECO:0007669"/>
    <property type="project" value="UniProtKB-UniRule"/>
</dbReference>
<proteinExistence type="inferred from homology"/>
<reference evidence="7 8" key="1">
    <citation type="submission" date="2017-01" db="EMBL/GenBank/DDBJ databases">
        <title>Draft sequence of Acidihalobacter ferrooxidans strain DSM 14175 (strain V8).</title>
        <authorList>
            <person name="Khaleque H.N."/>
            <person name="Ramsay J.P."/>
            <person name="Murphy R.J.T."/>
            <person name="Kaksonen A.H."/>
            <person name="Boxall N.J."/>
            <person name="Watkin E.L.J."/>
        </authorList>
    </citation>
    <scope>NUCLEOTIDE SEQUENCE [LARGE SCALE GENOMIC DNA]</scope>
    <source>
        <strain evidence="7 8">V8</strain>
    </source>
</reference>
<gene>
    <name evidence="7" type="ORF">BW247_13260</name>
</gene>